<gene>
    <name evidence="1" type="primary">ORF215709</name>
</gene>
<evidence type="ECO:0000313" key="1">
    <source>
        <dbReference type="EMBL" id="CEK97409.1"/>
    </source>
</evidence>
<protein>
    <submittedName>
        <fullName evidence="1">Uncharacterized protein</fullName>
    </submittedName>
</protein>
<reference evidence="1" key="1">
    <citation type="submission" date="2014-12" db="EMBL/GenBank/DDBJ databases">
        <title>Insight into the proteome of Arion vulgaris.</title>
        <authorList>
            <person name="Aradska J."/>
            <person name="Bulat T."/>
            <person name="Smidak R."/>
            <person name="Sarate P."/>
            <person name="Gangsoo J."/>
            <person name="Sialana F."/>
            <person name="Bilban M."/>
            <person name="Lubec G."/>
        </authorList>
    </citation>
    <scope>NUCLEOTIDE SEQUENCE</scope>
    <source>
        <tissue evidence="1">Skin</tissue>
    </source>
</reference>
<sequence length="50" mass="5593">SIKMTPSKDGILTIKYKILVSVCLWQEKRALSSGIMKFVQLIHVGISMSI</sequence>
<dbReference type="AlphaFoldDB" id="A0A0B7BW38"/>
<dbReference type="EMBL" id="HACG01050544">
    <property type="protein sequence ID" value="CEK97409.1"/>
    <property type="molecule type" value="Transcribed_RNA"/>
</dbReference>
<name>A0A0B7BW38_9EUPU</name>
<proteinExistence type="predicted"/>
<accession>A0A0B7BW38</accession>
<organism evidence="1">
    <name type="scientific">Arion vulgaris</name>
    <dbReference type="NCBI Taxonomy" id="1028688"/>
    <lineage>
        <taxon>Eukaryota</taxon>
        <taxon>Metazoa</taxon>
        <taxon>Spiralia</taxon>
        <taxon>Lophotrochozoa</taxon>
        <taxon>Mollusca</taxon>
        <taxon>Gastropoda</taxon>
        <taxon>Heterobranchia</taxon>
        <taxon>Euthyneura</taxon>
        <taxon>Panpulmonata</taxon>
        <taxon>Eupulmonata</taxon>
        <taxon>Stylommatophora</taxon>
        <taxon>Helicina</taxon>
        <taxon>Arionoidea</taxon>
        <taxon>Arionidae</taxon>
        <taxon>Arion</taxon>
    </lineage>
</organism>
<feature type="non-terminal residue" evidence="1">
    <location>
        <position position="1"/>
    </location>
</feature>